<evidence type="ECO:0000313" key="9">
    <source>
        <dbReference type="Proteomes" id="UP001527882"/>
    </source>
</evidence>
<feature type="transmembrane region" description="Helical" evidence="7">
    <location>
        <begin position="100"/>
        <end position="122"/>
    </location>
</feature>
<dbReference type="InterPro" id="IPR011701">
    <property type="entry name" value="MFS"/>
</dbReference>
<feature type="transmembrane region" description="Helical" evidence="7">
    <location>
        <begin position="134"/>
        <end position="154"/>
    </location>
</feature>
<reference evidence="8 9" key="1">
    <citation type="submission" date="2022-12" db="EMBL/GenBank/DDBJ databases">
        <title>Draft genome sequence of Paenibacillus sp. dW9.</title>
        <authorList>
            <person name="Choi E.-W."/>
            <person name="Kim D.-U."/>
        </authorList>
    </citation>
    <scope>NUCLEOTIDE SEQUENCE [LARGE SCALE GENOMIC DNA]</scope>
    <source>
        <strain evidence="9">dW9</strain>
    </source>
</reference>
<evidence type="ECO:0000313" key="8">
    <source>
        <dbReference type="EMBL" id="MCZ8515741.1"/>
    </source>
</evidence>
<dbReference type="SUPFAM" id="SSF103473">
    <property type="entry name" value="MFS general substrate transporter"/>
    <property type="match status" value="1"/>
</dbReference>
<keyword evidence="5 7" id="KW-1133">Transmembrane helix</keyword>
<feature type="transmembrane region" description="Helical" evidence="7">
    <location>
        <begin position="212"/>
        <end position="236"/>
    </location>
</feature>
<evidence type="ECO:0000256" key="4">
    <source>
        <dbReference type="ARBA" id="ARBA00022692"/>
    </source>
</evidence>
<dbReference type="RefSeq" id="WP_269884272.1">
    <property type="nucleotide sequence ID" value="NZ_JAQAGZ010000019.1"/>
</dbReference>
<feature type="transmembrane region" description="Helical" evidence="7">
    <location>
        <begin position="160"/>
        <end position="180"/>
    </location>
</feature>
<feature type="transmembrane region" description="Helical" evidence="7">
    <location>
        <begin position="303"/>
        <end position="325"/>
    </location>
</feature>
<evidence type="ECO:0000256" key="6">
    <source>
        <dbReference type="ARBA" id="ARBA00023136"/>
    </source>
</evidence>
<feature type="transmembrane region" description="Helical" evidence="7">
    <location>
        <begin position="337"/>
        <end position="358"/>
    </location>
</feature>
<dbReference type="InterPro" id="IPR036259">
    <property type="entry name" value="MFS_trans_sf"/>
</dbReference>
<feature type="transmembrane region" description="Helical" evidence="7">
    <location>
        <begin position="12"/>
        <end position="34"/>
    </location>
</feature>
<comment type="subcellular location">
    <subcellularLocation>
        <location evidence="1">Cell membrane</location>
        <topology evidence="1">Multi-pass membrane protein</topology>
    </subcellularLocation>
</comment>
<evidence type="ECO:0000256" key="5">
    <source>
        <dbReference type="ARBA" id="ARBA00022989"/>
    </source>
</evidence>
<keyword evidence="3" id="KW-1003">Cell membrane</keyword>
<organism evidence="8 9">
    <name type="scientific">Paenibacillus gyeongsangnamensis</name>
    <dbReference type="NCBI Taxonomy" id="3388067"/>
    <lineage>
        <taxon>Bacteria</taxon>
        <taxon>Bacillati</taxon>
        <taxon>Bacillota</taxon>
        <taxon>Bacilli</taxon>
        <taxon>Bacillales</taxon>
        <taxon>Paenibacillaceae</taxon>
        <taxon>Paenibacillus</taxon>
    </lineage>
</organism>
<keyword evidence="9" id="KW-1185">Reference proteome</keyword>
<comment type="caution">
    <text evidence="8">The sequence shown here is derived from an EMBL/GenBank/DDBJ whole genome shotgun (WGS) entry which is preliminary data.</text>
</comment>
<gene>
    <name evidence="8" type="ORF">O9H85_25685</name>
</gene>
<proteinExistence type="predicted"/>
<dbReference type="Proteomes" id="UP001527882">
    <property type="component" value="Unassembled WGS sequence"/>
</dbReference>
<dbReference type="Gene3D" id="1.20.1250.20">
    <property type="entry name" value="MFS general substrate transporter like domains"/>
    <property type="match status" value="1"/>
</dbReference>
<keyword evidence="2" id="KW-0813">Transport</keyword>
<feature type="transmembrane region" description="Helical" evidence="7">
    <location>
        <begin position="364"/>
        <end position="383"/>
    </location>
</feature>
<feature type="transmembrane region" description="Helical" evidence="7">
    <location>
        <begin position="248"/>
        <end position="267"/>
    </location>
</feature>
<dbReference type="EMBL" id="JAQAGZ010000019">
    <property type="protein sequence ID" value="MCZ8515741.1"/>
    <property type="molecule type" value="Genomic_DNA"/>
</dbReference>
<evidence type="ECO:0000256" key="3">
    <source>
        <dbReference type="ARBA" id="ARBA00022475"/>
    </source>
</evidence>
<feature type="transmembrane region" description="Helical" evidence="7">
    <location>
        <begin position="279"/>
        <end position="297"/>
    </location>
</feature>
<keyword evidence="4 7" id="KW-0812">Transmembrane</keyword>
<dbReference type="Pfam" id="PF07690">
    <property type="entry name" value="MFS_1"/>
    <property type="match status" value="1"/>
</dbReference>
<feature type="transmembrane region" description="Helical" evidence="7">
    <location>
        <begin position="74"/>
        <end position="94"/>
    </location>
</feature>
<dbReference type="PANTHER" id="PTHR43266:SF2">
    <property type="entry name" value="MAJOR FACILITATOR SUPERFAMILY (MFS) PROFILE DOMAIN-CONTAINING PROTEIN"/>
    <property type="match status" value="1"/>
</dbReference>
<evidence type="ECO:0000256" key="7">
    <source>
        <dbReference type="SAM" id="Phobius"/>
    </source>
</evidence>
<evidence type="ECO:0000256" key="2">
    <source>
        <dbReference type="ARBA" id="ARBA00022448"/>
    </source>
</evidence>
<accession>A0ABT4QFU5</accession>
<name>A0ABT4QFU5_9BACL</name>
<dbReference type="PANTHER" id="PTHR43266">
    <property type="entry name" value="MACROLIDE-EFFLUX PROTEIN"/>
    <property type="match status" value="1"/>
</dbReference>
<evidence type="ECO:0000256" key="1">
    <source>
        <dbReference type="ARBA" id="ARBA00004651"/>
    </source>
</evidence>
<feature type="transmembrane region" description="Helical" evidence="7">
    <location>
        <begin position="46"/>
        <end position="67"/>
    </location>
</feature>
<sequence>MNEIQRSLRSLYVSQFLSAFVDNVVFFVILGLLSRRGAVNPEAGMLVVQMGFLLSYIVFAPFVGTFTDKNSKGFTLLIGSLIKLAGTACLFTPLPPHWSYMIIGIGAVLYGCAKYAAIKGIAGSDTQLLLKANGYLESGTIVAILLGTVAGGFLSRTPLAGLAVCVILYLISAAATRWVVCEDTNPSLRYGESAKTFLRDVKRLFANPRARFSLIGTSSFWMVSSVLRITFLIWLAQRLYIEDTFLQSAIVGSTGIGIVAGALLAPYLTRPGKLSQTTYYGLAMFACILLALVPLHWGVTVGWLLLIGALGGLFLIPMNTALQVAGHPLVGAGKTIAIQNFTENSFMIAGIALTRLVVTAGADITLTIGGAAAVFGLLMAGLLRLSSKRSAGV</sequence>
<protein>
    <submittedName>
        <fullName evidence="8">MFS transporter</fullName>
    </submittedName>
</protein>
<keyword evidence="6 7" id="KW-0472">Membrane</keyword>